<evidence type="ECO:0008006" key="4">
    <source>
        <dbReference type="Google" id="ProtNLM"/>
    </source>
</evidence>
<feature type="compositionally biased region" description="Basic and acidic residues" evidence="1">
    <location>
        <begin position="832"/>
        <end position="863"/>
    </location>
</feature>
<feature type="compositionally biased region" description="Basic and acidic residues" evidence="1">
    <location>
        <begin position="267"/>
        <end position="280"/>
    </location>
</feature>
<keyword evidence="3" id="KW-1185">Reference proteome</keyword>
<feature type="region of interest" description="Disordered" evidence="1">
    <location>
        <begin position="267"/>
        <end position="287"/>
    </location>
</feature>
<dbReference type="PANTHER" id="PTHR28651:SF1">
    <property type="entry name" value="TRANSMEMBRANE PROTEIN 232"/>
    <property type="match status" value="1"/>
</dbReference>
<organism evidence="2 3">
    <name type="scientific">Littorina saxatilis</name>
    <dbReference type="NCBI Taxonomy" id="31220"/>
    <lineage>
        <taxon>Eukaryota</taxon>
        <taxon>Metazoa</taxon>
        <taxon>Spiralia</taxon>
        <taxon>Lophotrochozoa</taxon>
        <taxon>Mollusca</taxon>
        <taxon>Gastropoda</taxon>
        <taxon>Caenogastropoda</taxon>
        <taxon>Littorinimorpha</taxon>
        <taxon>Littorinoidea</taxon>
        <taxon>Littorinidae</taxon>
        <taxon>Littorina</taxon>
    </lineage>
</organism>
<feature type="region of interest" description="Disordered" evidence="1">
    <location>
        <begin position="511"/>
        <end position="548"/>
    </location>
</feature>
<evidence type="ECO:0000313" key="3">
    <source>
        <dbReference type="Proteomes" id="UP001374579"/>
    </source>
</evidence>
<feature type="region of interest" description="Disordered" evidence="1">
    <location>
        <begin position="832"/>
        <end position="887"/>
    </location>
</feature>
<feature type="compositionally biased region" description="Basic and acidic residues" evidence="1">
    <location>
        <begin position="415"/>
        <end position="428"/>
    </location>
</feature>
<proteinExistence type="predicted"/>
<evidence type="ECO:0000313" key="2">
    <source>
        <dbReference type="EMBL" id="KAK7096660.1"/>
    </source>
</evidence>
<feature type="compositionally biased region" description="Polar residues" evidence="1">
    <location>
        <begin position="877"/>
        <end position="887"/>
    </location>
</feature>
<feature type="region of interest" description="Disordered" evidence="1">
    <location>
        <begin position="372"/>
        <end position="485"/>
    </location>
</feature>
<feature type="region of interest" description="Disordered" evidence="1">
    <location>
        <begin position="760"/>
        <end position="791"/>
    </location>
</feature>
<dbReference type="EMBL" id="JBAMIC010000013">
    <property type="protein sequence ID" value="KAK7096660.1"/>
    <property type="molecule type" value="Genomic_DNA"/>
</dbReference>
<dbReference type="AlphaFoldDB" id="A0AAN9B080"/>
<comment type="caution">
    <text evidence="2">The sequence shown here is derived from an EMBL/GenBank/DDBJ whole genome shotgun (WGS) entry which is preliminary data.</text>
</comment>
<feature type="compositionally biased region" description="Polar residues" evidence="1">
    <location>
        <begin position="769"/>
        <end position="782"/>
    </location>
</feature>
<sequence>MPITKVPVVHKFGIISHSQRLELQERLLKQTYLQSVKSKRMHVSQRNPLEVSEVFIQQFNNAETFDEKDRYEEMARKMLERAKRRAGVRNSGSGNHVNLPLAWTELAQIAQCKGQIQEECLDVLIVSLDVSPLAKYHIPALFFLAETMLYWLRTDAVHQPYLRTGEIKLLRMGQLVFQRLFYHHMAGQLQGHSDFKNRLFTYTDGLVECQEAYNPYPNVLLSMRFIIEVSKIILADAAVEPGEVKEGDDVPGAPKHDMEQLESATREMYRQEQRDTDGHSSHSGAISSSVHDLSPTLWHALDVWRCTNSLSGGFREALKALAHCGLGLASETWVDGIIALNILSETAKSNMAAMKVLHRLAQGVKVTEDLITPPLSSRSGHSDMFSISSSDDDMMHKHSDSRGSYLSSKPSLSDIYERSDEGDLDKKLGSSASANGLSSATNSFNVTDSNGSNQDALESQREEDEEDGDDSRPRPVLKESAGGLKLPLKSREVSFDEATIAKERTAEKSDLLKRQLQGSGVERPLRLSGNTQESNLSARSLTEDTVPGTGFLPDVGSDFFTSRGSDASSAPTFTNLPLPETPGINGWHWEVAFTYTDMLANICIHGNTASIQKMALVGTNLRLAEPQHRVITTIQLPSAGLLDLAAFHALNEATDGGPNDWSWRIRYGAIQGLVKVVRSLEGDKAREGLRTAAWNALLRSHTAEKDGRVLEALKVGQVHTDMQGILGKEPGEGQLAIGGRIASGLSLIYLPPLPPPVELPLPRMPHPVRSQTVGRPQMSQRSTQRDPLRTSLKEEIDLATSLYEPPVNYNTRTSFDLRRIVEDQWRKELQTKLDGDKEERRKELEKKQKEEEEQQRHREENKAKKLAANKPKRKTSSAKSSGVTSPK</sequence>
<accession>A0AAN9B080</accession>
<dbReference type="Pfam" id="PF15877">
    <property type="entry name" value="TMEM232"/>
    <property type="match status" value="2"/>
</dbReference>
<feature type="compositionally biased region" description="Basic residues" evidence="1">
    <location>
        <begin position="864"/>
        <end position="876"/>
    </location>
</feature>
<feature type="compositionally biased region" description="Polar residues" evidence="1">
    <location>
        <begin position="402"/>
        <end position="411"/>
    </location>
</feature>
<dbReference type="Proteomes" id="UP001374579">
    <property type="component" value="Unassembled WGS sequence"/>
</dbReference>
<feature type="compositionally biased region" description="Low complexity" evidence="1">
    <location>
        <begin position="429"/>
        <end position="443"/>
    </location>
</feature>
<feature type="compositionally biased region" description="Polar residues" evidence="1">
    <location>
        <begin position="528"/>
        <end position="540"/>
    </location>
</feature>
<dbReference type="InterPro" id="IPR031747">
    <property type="entry name" value="TMEM232"/>
</dbReference>
<dbReference type="PANTHER" id="PTHR28651">
    <property type="entry name" value="TRANSMEMBRANE PROTEIN 232"/>
    <property type="match status" value="1"/>
</dbReference>
<protein>
    <recommendedName>
        <fullName evidence="4">Transmembrane protein 232</fullName>
    </recommendedName>
</protein>
<name>A0AAN9B080_9CAEN</name>
<feature type="compositionally biased region" description="Polar residues" evidence="1">
    <location>
        <begin position="444"/>
        <end position="457"/>
    </location>
</feature>
<reference evidence="2 3" key="1">
    <citation type="submission" date="2024-02" db="EMBL/GenBank/DDBJ databases">
        <title>Chromosome-scale genome assembly of the rough periwinkle Littorina saxatilis.</title>
        <authorList>
            <person name="De Jode A."/>
            <person name="Faria R."/>
            <person name="Formenti G."/>
            <person name="Sims Y."/>
            <person name="Smith T.P."/>
            <person name="Tracey A."/>
            <person name="Wood J.M.D."/>
            <person name="Zagrodzka Z.B."/>
            <person name="Johannesson K."/>
            <person name="Butlin R.K."/>
            <person name="Leder E.H."/>
        </authorList>
    </citation>
    <scope>NUCLEOTIDE SEQUENCE [LARGE SCALE GENOMIC DNA]</scope>
    <source>
        <strain evidence="2">Snail1</strain>
        <tissue evidence="2">Muscle</tissue>
    </source>
</reference>
<evidence type="ECO:0000256" key="1">
    <source>
        <dbReference type="SAM" id="MobiDB-lite"/>
    </source>
</evidence>
<gene>
    <name evidence="2" type="ORF">V1264_003740</name>
</gene>